<evidence type="ECO:0000313" key="1">
    <source>
        <dbReference type="EMBL" id="PZQ78322.1"/>
    </source>
</evidence>
<gene>
    <name evidence="1" type="ORF">DI563_00545</name>
</gene>
<protein>
    <submittedName>
        <fullName evidence="1">Uncharacterized protein</fullName>
    </submittedName>
</protein>
<sequence>MRLMKPATKVDDRWAAHLIGASGAFRSYPDQVSTKTERAKWYAKMDAPSRVGFASAWACYAMSVPVTL</sequence>
<dbReference type="Proteomes" id="UP000249135">
    <property type="component" value="Unassembled WGS sequence"/>
</dbReference>
<proteinExistence type="predicted"/>
<dbReference type="EMBL" id="QFPP01000002">
    <property type="protein sequence ID" value="PZQ78322.1"/>
    <property type="molecule type" value="Genomic_DNA"/>
</dbReference>
<name>A0A2W5QM35_VARPD</name>
<reference evidence="1 2" key="1">
    <citation type="submission" date="2017-08" db="EMBL/GenBank/DDBJ databases">
        <title>Infants hospitalized years apart are colonized by the same room-sourced microbial strains.</title>
        <authorList>
            <person name="Brooks B."/>
            <person name="Olm M.R."/>
            <person name="Firek B.A."/>
            <person name="Baker R."/>
            <person name="Thomas B.C."/>
            <person name="Morowitz M.J."/>
            <person name="Banfield J.F."/>
        </authorList>
    </citation>
    <scope>NUCLEOTIDE SEQUENCE [LARGE SCALE GENOMIC DNA]</scope>
    <source>
        <strain evidence="1">S2_005_003_R2_41</strain>
    </source>
</reference>
<comment type="caution">
    <text evidence="1">The sequence shown here is derived from an EMBL/GenBank/DDBJ whole genome shotgun (WGS) entry which is preliminary data.</text>
</comment>
<evidence type="ECO:0000313" key="2">
    <source>
        <dbReference type="Proteomes" id="UP000249135"/>
    </source>
</evidence>
<organism evidence="1 2">
    <name type="scientific">Variovorax paradoxus</name>
    <dbReference type="NCBI Taxonomy" id="34073"/>
    <lineage>
        <taxon>Bacteria</taxon>
        <taxon>Pseudomonadati</taxon>
        <taxon>Pseudomonadota</taxon>
        <taxon>Betaproteobacteria</taxon>
        <taxon>Burkholderiales</taxon>
        <taxon>Comamonadaceae</taxon>
        <taxon>Variovorax</taxon>
    </lineage>
</organism>
<dbReference type="AlphaFoldDB" id="A0A2W5QM35"/>
<accession>A0A2W5QM35</accession>